<proteinExistence type="predicted"/>
<dbReference type="STRING" id="146020.RMCB_4340"/>
<sequence length="190" mass="21015">MNGTPQKYSERRALIARKLEPFFEVSSMVPTNVSAQFEPDIFENSLMCSWADPQTLTTRTLFVYINRVQDGSVKAAEIREMIEEETLPTERDQPPEAYEIPEPVSGEFVFVLNYLSSLTAIADNCVVKISPSPVAIPLADLADVALDIARSVGCSTYINDLQPPVIDTNRVSGTWSTADGLVYDPRTPPN</sequence>
<reference evidence="2" key="1">
    <citation type="journal article" date="2016" name="Genome Announc.">
        <title>Draft Genome Sequences of Five Rapidly Growing Mycobacterium Species, M. thermoresistibile, M. fortuitum subsp. acetamidolyticum, M. canariasense, M. brisbanense, and M. novocastrense.</title>
        <authorList>
            <person name="Katahira K."/>
            <person name="Ogura Y."/>
            <person name="Gotoh Y."/>
            <person name="Hayashi T."/>
        </authorList>
    </citation>
    <scope>NUCLEOTIDE SEQUENCE [LARGE SCALE GENOMIC DNA]</scope>
    <source>
        <strain evidence="2">JCM15654</strain>
    </source>
</reference>
<dbReference type="Proteomes" id="UP000069620">
    <property type="component" value="Unassembled WGS sequence"/>
</dbReference>
<dbReference type="RefSeq" id="WP_109784376.1">
    <property type="nucleotide sequence ID" value="NZ_BCSX01000039.1"/>
</dbReference>
<organism evidence="1 2">
    <name type="scientific">Mycolicibacterium brisbanense</name>
    <dbReference type="NCBI Taxonomy" id="146020"/>
    <lineage>
        <taxon>Bacteria</taxon>
        <taxon>Bacillati</taxon>
        <taxon>Actinomycetota</taxon>
        <taxon>Actinomycetes</taxon>
        <taxon>Mycobacteriales</taxon>
        <taxon>Mycobacteriaceae</taxon>
        <taxon>Mycolicibacterium</taxon>
    </lineage>
</organism>
<dbReference type="Pfam" id="PF25845">
    <property type="entry name" value="DUF7956"/>
    <property type="match status" value="1"/>
</dbReference>
<reference evidence="2" key="2">
    <citation type="submission" date="2016-02" db="EMBL/GenBank/DDBJ databases">
        <title>Draft genome sequence of five rapidly growing Mycobacterium species.</title>
        <authorList>
            <person name="Katahira K."/>
            <person name="Gotou Y."/>
            <person name="Iida K."/>
            <person name="Ogura Y."/>
            <person name="Hayashi T."/>
        </authorList>
    </citation>
    <scope>NUCLEOTIDE SEQUENCE [LARGE SCALE GENOMIC DNA]</scope>
    <source>
        <strain evidence="2">JCM15654</strain>
    </source>
</reference>
<protein>
    <submittedName>
        <fullName evidence="1">Uncharacterized protein</fullName>
    </submittedName>
</protein>
<name>A0A117I6M2_9MYCO</name>
<accession>A0A117I6M2</accession>
<evidence type="ECO:0000313" key="2">
    <source>
        <dbReference type="Proteomes" id="UP000069620"/>
    </source>
</evidence>
<evidence type="ECO:0000313" key="1">
    <source>
        <dbReference type="EMBL" id="GAS90244.1"/>
    </source>
</evidence>
<dbReference type="InterPro" id="IPR058262">
    <property type="entry name" value="DUF7956"/>
</dbReference>
<gene>
    <name evidence="1" type="ORF">RMCB_4340</name>
</gene>
<dbReference type="OrthoDB" id="4749548at2"/>
<dbReference type="AlphaFoldDB" id="A0A117I6M2"/>
<comment type="caution">
    <text evidence="1">The sequence shown here is derived from an EMBL/GenBank/DDBJ whole genome shotgun (WGS) entry which is preliminary data.</text>
</comment>
<keyword evidence="2" id="KW-1185">Reference proteome</keyword>
<dbReference type="EMBL" id="BCSX01000039">
    <property type="protein sequence ID" value="GAS90244.1"/>
    <property type="molecule type" value="Genomic_DNA"/>
</dbReference>